<organism evidence="1 2">
    <name type="scientific">Arenimonas metalli CF5-1</name>
    <dbReference type="NCBI Taxonomy" id="1384056"/>
    <lineage>
        <taxon>Bacteria</taxon>
        <taxon>Pseudomonadati</taxon>
        <taxon>Pseudomonadota</taxon>
        <taxon>Gammaproteobacteria</taxon>
        <taxon>Lysobacterales</taxon>
        <taxon>Lysobacteraceae</taxon>
        <taxon>Arenimonas</taxon>
    </lineage>
</organism>
<comment type="caution">
    <text evidence="1">The sequence shown here is derived from an EMBL/GenBank/DDBJ whole genome shotgun (WGS) entry which is preliminary data.</text>
</comment>
<name>A0A091B6J6_9GAMM</name>
<reference evidence="1 2" key="1">
    <citation type="submission" date="2013-09" db="EMBL/GenBank/DDBJ databases">
        <title>Genome sequencing of Arenimonas metalli.</title>
        <authorList>
            <person name="Chen F."/>
            <person name="Wang G."/>
        </authorList>
    </citation>
    <scope>NUCLEOTIDE SEQUENCE [LARGE SCALE GENOMIC DNA]</scope>
    <source>
        <strain evidence="1 2">CF5-1</strain>
    </source>
</reference>
<accession>A0A091B6J6</accession>
<evidence type="ECO:0000313" key="1">
    <source>
        <dbReference type="EMBL" id="KFN46434.1"/>
    </source>
</evidence>
<protein>
    <submittedName>
        <fullName evidence="1">Uncharacterized protein</fullName>
    </submittedName>
</protein>
<dbReference type="Proteomes" id="UP000029393">
    <property type="component" value="Unassembled WGS sequence"/>
</dbReference>
<dbReference type="AlphaFoldDB" id="A0A091B6J6"/>
<sequence>MDGKFASAANAVDFGLAYVEGLLAQPRFRLSTKSAAYWEMRLWLPYGANRIEGDTFILVNRHYKPVGSTTKDHVDYGAYPNLSLQLHGDSWRAFSHRTAEQPFLFNDGCPPWATRQDAKAYLGRLAEMRRLI</sequence>
<dbReference type="EMBL" id="AVCK01000016">
    <property type="protein sequence ID" value="KFN46434.1"/>
    <property type="molecule type" value="Genomic_DNA"/>
</dbReference>
<dbReference type="eggNOG" id="ENOG5031F75">
    <property type="taxonomic scope" value="Bacteria"/>
</dbReference>
<proteinExistence type="predicted"/>
<keyword evidence="2" id="KW-1185">Reference proteome</keyword>
<gene>
    <name evidence="1" type="ORF">N787_10415</name>
</gene>
<evidence type="ECO:0000313" key="2">
    <source>
        <dbReference type="Proteomes" id="UP000029393"/>
    </source>
</evidence>